<dbReference type="STRING" id="1307763.L21SP4_00285"/>
<dbReference type="Proteomes" id="UP000035268">
    <property type="component" value="Chromosome"/>
</dbReference>
<evidence type="ECO:0000313" key="4">
    <source>
        <dbReference type="Proteomes" id="UP000035268"/>
    </source>
</evidence>
<feature type="region of interest" description="Disordered" evidence="1">
    <location>
        <begin position="1"/>
        <end position="27"/>
    </location>
</feature>
<evidence type="ECO:0000313" key="3">
    <source>
        <dbReference type="EMBL" id="AKJ63566.1"/>
    </source>
</evidence>
<evidence type="ECO:0000256" key="1">
    <source>
        <dbReference type="SAM" id="MobiDB-lite"/>
    </source>
</evidence>
<organism evidence="3 4">
    <name type="scientific">Kiritimatiella glycovorans</name>
    <dbReference type="NCBI Taxonomy" id="1307763"/>
    <lineage>
        <taxon>Bacteria</taxon>
        <taxon>Pseudomonadati</taxon>
        <taxon>Kiritimatiellota</taxon>
        <taxon>Kiritimatiellia</taxon>
        <taxon>Kiritimatiellales</taxon>
        <taxon>Kiritimatiellaceae</taxon>
        <taxon>Kiritimatiella</taxon>
    </lineage>
</organism>
<reference evidence="3 4" key="2">
    <citation type="journal article" date="2016" name="ISME J.">
        <title>Characterization of the first cultured representative of Verrucomicrobia subdivision 5 indicates the proposal of a novel phylum.</title>
        <authorList>
            <person name="Spring S."/>
            <person name="Bunk B."/>
            <person name="Sproer C."/>
            <person name="Schumann P."/>
            <person name="Rohde M."/>
            <person name="Tindall B.J."/>
            <person name="Klenk H.P."/>
        </authorList>
    </citation>
    <scope>NUCLEOTIDE SEQUENCE [LARGE SCALE GENOMIC DNA]</scope>
    <source>
        <strain evidence="3 4">L21-Fru-AB</strain>
    </source>
</reference>
<dbReference type="SUPFAM" id="SSF54523">
    <property type="entry name" value="Pili subunits"/>
    <property type="match status" value="1"/>
</dbReference>
<sequence length="221" mass="24346">MNSVRDTHTRRSSAHIDCVHQRSGPAGKSGERILGFTLPEVLCVLLILSVLVYMALPVFPSWTASRSVGAALAELRAGLNLARRTAINGRCCAFLVLAPGSDRGEDRWSVFKGEAESAAERAVTGWRPLPPRVRFDVTDDAEGRTRTGSVFGYPARCAVPGLDRERVPCLIFDRRGRLAHPDFDARIYIRAGRAAGRGRGFIRIRRATGTAEVYRPREDET</sequence>
<dbReference type="NCBIfam" id="TIGR02532">
    <property type="entry name" value="IV_pilin_GFxxxE"/>
    <property type="match status" value="1"/>
</dbReference>
<keyword evidence="2" id="KW-0812">Transmembrane</keyword>
<proteinExistence type="predicted"/>
<name>A0A0G3EAQ7_9BACT</name>
<dbReference type="AlphaFoldDB" id="A0A0G3EAQ7"/>
<keyword evidence="2" id="KW-1133">Transmembrane helix</keyword>
<accession>A0A0G3EAQ7</accession>
<keyword evidence="2" id="KW-0472">Membrane</keyword>
<evidence type="ECO:0000256" key="2">
    <source>
        <dbReference type="SAM" id="Phobius"/>
    </source>
</evidence>
<reference evidence="4" key="1">
    <citation type="submission" date="2015-02" db="EMBL/GenBank/DDBJ databases">
        <title>Description and complete genome sequence of the first cultured representative of the subdivision 5 of the Verrucomicrobia phylum.</title>
        <authorList>
            <person name="Spring S."/>
            <person name="Bunk B."/>
            <person name="Sproer C."/>
            <person name="Klenk H.-P."/>
        </authorList>
    </citation>
    <scope>NUCLEOTIDE SEQUENCE [LARGE SCALE GENOMIC DNA]</scope>
    <source>
        <strain evidence="4">L21-Fru-AB</strain>
    </source>
</reference>
<dbReference type="RefSeq" id="WP_052880986.1">
    <property type="nucleotide sequence ID" value="NZ_CP010904.1"/>
</dbReference>
<dbReference type="KEGG" id="vbl:L21SP4_00285"/>
<protein>
    <submittedName>
        <fullName evidence="3">Tfp pilus assembly protein FimT</fullName>
    </submittedName>
</protein>
<dbReference type="InterPro" id="IPR012902">
    <property type="entry name" value="N_methyl_site"/>
</dbReference>
<dbReference type="EMBL" id="CP010904">
    <property type="protein sequence ID" value="AKJ63566.1"/>
    <property type="molecule type" value="Genomic_DNA"/>
</dbReference>
<keyword evidence="4" id="KW-1185">Reference proteome</keyword>
<gene>
    <name evidence="3" type="ORF">L21SP4_00285</name>
</gene>
<dbReference type="InterPro" id="IPR045584">
    <property type="entry name" value="Pilin-like"/>
</dbReference>
<feature type="transmembrane region" description="Helical" evidence="2">
    <location>
        <begin position="33"/>
        <end position="56"/>
    </location>
</feature>